<dbReference type="EMBL" id="CAJPVI010000070">
    <property type="protein sequence ID" value="CAG2160030.1"/>
    <property type="molecule type" value="Genomic_DNA"/>
</dbReference>
<organism evidence="1 2">
    <name type="scientific">Cupriavidus numazuensis</name>
    <dbReference type="NCBI Taxonomy" id="221992"/>
    <lineage>
        <taxon>Bacteria</taxon>
        <taxon>Pseudomonadati</taxon>
        <taxon>Pseudomonadota</taxon>
        <taxon>Betaproteobacteria</taxon>
        <taxon>Burkholderiales</taxon>
        <taxon>Burkholderiaceae</taxon>
        <taxon>Cupriavidus</taxon>
    </lineage>
</organism>
<comment type="caution">
    <text evidence="1">The sequence shown here is derived from an EMBL/GenBank/DDBJ whole genome shotgun (WGS) entry which is preliminary data.</text>
</comment>
<proteinExistence type="predicted"/>
<dbReference type="Proteomes" id="UP000672657">
    <property type="component" value="Unassembled WGS sequence"/>
</dbReference>
<gene>
    <name evidence="1" type="ORF">LMG26411_07167</name>
</gene>
<evidence type="ECO:0008006" key="3">
    <source>
        <dbReference type="Google" id="ProtNLM"/>
    </source>
</evidence>
<name>A0ABN7Q9R2_9BURK</name>
<reference evidence="1 2" key="1">
    <citation type="submission" date="2021-03" db="EMBL/GenBank/DDBJ databases">
        <authorList>
            <person name="Peeters C."/>
        </authorList>
    </citation>
    <scope>NUCLEOTIDE SEQUENCE [LARGE SCALE GENOMIC DNA]</scope>
    <source>
        <strain evidence="1 2">LMG 26411</strain>
    </source>
</reference>
<evidence type="ECO:0000313" key="1">
    <source>
        <dbReference type="EMBL" id="CAG2160030.1"/>
    </source>
</evidence>
<sequence>MFATTDPTFEMIRSGHEAALRALILMEEARQAMLKLQIKALEDDIKGGQRMLTAMSAAPDWNAFHGLPTKMLAEQIERNAEFARAAGKLSVEAASGFLEHLRAGTEHWAESQRNALGAGGGFIPPLTELKGIFDNVSQVMTWPVAQGSRQPVATAAGS</sequence>
<keyword evidence="2" id="KW-1185">Reference proteome</keyword>
<accession>A0ABN7Q9R2</accession>
<protein>
    <recommendedName>
        <fullName evidence="3">Phasin domain-containing protein</fullName>
    </recommendedName>
</protein>
<evidence type="ECO:0000313" key="2">
    <source>
        <dbReference type="Proteomes" id="UP000672657"/>
    </source>
</evidence>
<dbReference type="RefSeq" id="WP_211957933.1">
    <property type="nucleotide sequence ID" value="NZ_CAJPVI010000070.1"/>
</dbReference>